<dbReference type="Gene3D" id="3.90.1150.10">
    <property type="entry name" value="Aspartate Aminotransferase, domain 1"/>
    <property type="match status" value="1"/>
</dbReference>
<dbReference type="RefSeq" id="WP_130431140.1">
    <property type="nucleotide sequence ID" value="NZ_SHKP01000005.1"/>
</dbReference>
<dbReference type="Proteomes" id="UP000293671">
    <property type="component" value="Unassembled WGS sequence"/>
</dbReference>
<evidence type="ECO:0000256" key="6">
    <source>
        <dbReference type="ARBA" id="ARBA00022898"/>
    </source>
</evidence>
<evidence type="ECO:0000256" key="5">
    <source>
        <dbReference type="ARBA" id="ARBA00022679"/>
    </source>
</evidence>
<evidence type="ECO:0000313" key="8">
    <source>
        <dbReference type="EMBL" id="RZU00699.1"/>
    </source>
</evidence>
<keyword evidence="6" id="KW-0663">Pyridoxal phosphate</keyword>
<dbReference type="FunFam" id="3.40.640.10:FF:000053">
    <property type="entry name" value="Aminotransferase, class I"/>
    <property type="match status" value="1"/>
</dbReference>
<keyword evidence="5" id="KW-0808">Transferase</keyword>
<feature type="domain" description="Aminotransferase class I/classII large" evidence="7">
    <location>
        <begin position="36"/>
        <end position="355"/>
    </location>
</feature>
<proteinExistence type="inferred from homology"/>
<evidence type="ECO:0000259" key="7">
    <source>
        <dbReference type="Pfam" id="PF00155"/>
    </source>
</evidence>
<protein>
    <submittedName>
        <fullName evidence="8">2-aminoadipate transaminase</fullName>
    </submittedName>
</protein>
<keyword evidence="4" id="KW-0032">Aminotransferase</keyword>
<dbReference type="SUPFAM" id="SSF53383">
    <property type="entry name" value="PLP-dependent transferases"/>
    <property type="match status" value="1"/>
</dbReference>
<dbReference type="OrthoDB" id="9804020at2"/>
<evidence type="ECO:0000256" key="2">
    <source>
        <dbReference type="ARBA" id="ARBA00007441"/>
    </source>
</evidence>
<evidence type="ECO:0000256" key="3">
    <source>
        <dbReference type="ARBA" id="ARBA00011738"/>
    </source>
</evidence>
<dbReference type="GO" id="GO:1901605">
    <property type="term" value="P:alpha-amino acid metabolic process"/>
    <property type="evidence" value="ECO:0007669"/>
    <property type="project" value="TreeGrafter"/>
</dbReference>
<dbReference type="InterPro" id="IPR015424">
    <property type="entry name" value="PyrdxlP-dep_Trfase"/>
</dbReference>
<dbReference type="Gene3D" id="3.40.640.10">
    <property type="entry name" value="Type I PLP-dependent aspartate aminotransferase-like (Major domain)"/>
    <property type="match status" value="1"/>
</dbReference>
<evidence type="ECO:0000256" key="1">
    <source>
        <dbReference type="ARBA" id="ARBA00001933"/>
    </source>
</evidence>
<dbReference type="GO" id="GO:0030170">
    <property type="term" value="F:pyridoxal phosphate binding"/>
    <property type="evidence" value="ECO:0007669"/>
    <property type="project" value="InterPro"/>
</dbReference>
<gene>
    <name evidence="8" type="ORF">EV670_1410</name>
</gene>
<name>A0A4Q7VWK6_9BURK</name>
<dbReference type="InterPro" id="IPR015422">
    <property type="entry name" value="PyrdxlP-dep_Trfase_small"/>
</dbReference>
<dbReference type="InterPro" id="IPR004839">
    <property type="entry name" value="Aminotransferase_I/II_large"/>
</dbReference>
<dbReference type="PANTHER" id="PTHR42790">
    <property type="entry name" value="AMINOTRANSFERASE"/>
    <property type="match status" value="1"/>
</dbReference>
<dbReference type="CDD" id="cd00609">
    <property type="entry name" value="AAT_like"/>
    <property type="match status" value="1"/>
</dbReference>
<dbReference type="GO" id="GO:0008483">
    <property type="term" value="F:transaminase activity"/>
    <property type="evidence" value="ECO:0007669"/>
    <property type="project" value="UniProtKB-KW"/>
</dbReference>
<comment type="cofactor">
    <cofactor evidence="1">
        <name>pyridoxal 5'-phosphate</name>
        <dbReference type="ChEBI" id="CHEBI:597326"/>
    </cofactor>
</comment>
<sequence>MTTTRPWTLAERSARMNPSVIREILKLTESQSIISLAGGLPAADLFPVEAMREATARVLHDAPREAMQYAASEGYAPLREWIAAELASHGMAVDAAHVLVTTGSQQGLDLVGKVLADPGSTVAVESPTYLGALQAFTPYEPRFLSLECDDEGVLPEALAASKARFAYLLPNFQNPSGHLMSEGRRVAVIEAAQRAGVPLVEDNPYGDLWFDAPPPPPLAARWPEGVLYLGSFSKTLVPGLRLGFMAAPAPLYGKLLQAKQAADLHTPIFNQRVVYEVIKDGFLKEHVPAVRARYAQQRDAMKLALERHLPPGCHYVVPKGGMFFWLTLPAGIDAMALLPEAVRRGVAYVPGSAFFAEAPTAPTLPAVAAPQGGAAGFGAARHPAQANTLRLSFVTVDAARIERGVALIGALLRETLEAQKKA</sequence>
<evidence type="ECO:0000256" key="4">
    <source>
        <dbReference type="ARBA" id="ARBA00022576"/>
    </source>
</evidence>
<dbReference type="Pfam" id="PF00155">
    <property type="entry name" value="Aminotran_1_2"/>
    <property type="match status" value="1"/>
</dbReference>
<dbReference type="AlphaFoldDB" id="A0A4Q7VWK6"/>
<dbReference type="PANTHER" id="PTHR42790:SF19">
    <property type="entry name" value="KYNURENINE_ALPHA-AMINOADIPATE AMINOTRANSFERASE, MITOCHONDRIAL"/>
    <property type="match status" value="1"/>
</dbReference>
<organism evidence="8 9">
    <name type="scientific">Rivibacter subsaxonicus</name>
    <dbReference type="NCBI Taxonomy" id="457575"/>
    <lineage>
        <taxon>Bacteria</taxon>
        <taxon>Pseudomonadati</taxon>
        <taxon>Pseudomonadota</taxon>
        <taxon>Betaproteobacteria</taxon>
        <taxon>Burkholderiales</taxon>
        <taxon>Rivibacter</taxon>
    </lineage>
</organism>
<comment type="similarity">
    <text evidence="2">Belongs to the class-I pyridoxal-phosphate-dependent aminotransferase family.</text>
</comment>
<comment type="subunit">
    <text evidence="3">Homodimer.</text>
</comment>
<keyword evidence="9" id="KW-1185">Reference proteome</keyword>
<dbReference type="InterPro" id="IPR050859">
    <property type="entry name" value="Class-I_PLP-dep_aminotransf"/>
</dbReference>
<dbReference type="EMBL" id="SHKP01000005">
    <property type="protein sequence ID" value="RZU00699.1"/>
    <property type="molecule type" value="Genomic_DNA"/>
</dbReference>
<dbReference type="InterPro" id="IPR015421">
    <property type="entry name" value="PyrdxlP-dep_Trfase_major"/>
</dbReference>
<reference evidence="8 9" key="1">
    <citation type="submission" date="2019-02" db="EMBL/GenBank/DDBJ databases">
        <title>Genomic Encyclopedia of Type Strains, Phase IV (KMG-IV): sequencing the most valuable type-strain genomes for metagenomic binning, comparative biology and taxonomic classification.</title>
        <authorList>
            <person name="Goeker M."/>
        </authorList>
    </citation>
    <scope>NUCLEOTIDE SEQUENCE [LARGE SCALE GENOMIC DNA]</scope>
    <source>
        <strain evidence="8 9">DSM 19570</strain>
    </source>
</reference>
<comment type="caution">
    <text evidence="8">The sequence shown here is derived from an EMBL/GenBank/DDBJ whole genome shotgun (WGS) entry which is preliminary data.</text>
</comment>
<accession>A0A4Q7VWK6</accession>
<evidence type="ECO:0000313" key="9">
    <source>
        <dbReference type="Proteomes" id="UP000293671"/>
    </source>
</evidence>